<evidence type="ECO:0000313" key="3">
    <source>
        <dbReference type="EMBL" id="RRT63598.1"/>
    </source>
</evidence>
<comment type="caution">
    <text evidence="3">The sequence shown here is derived from an EMBL/GenBank/DDBJ whole genome shotgun (WGS) entry which is preliminary data.</text>
</comment>
<keyword evidence="2" id="KW-1133">Transmembrane helix</keyword>
<reference evidence="3 4" key="1">
    <citation type="journal article" date="2014" name="Agronomy (Basel)">
        <title>A Draft Genome Sequence for Ensete ventricosum, the Drought-Tolerant Tree Against Hunger.</title>
        <authorList>
            <person name="Harrison J."/>
            <person name="Moore K.A."/>
            <person name="Paszkiewicz K."/>
            <person name="Jones T."/>
            <person name="Grant M."/>
            <person name="Ambacheew D."/>
            <person name="Muzemil S."/>
            <person name="Studholme D.J."/>
        </authorList>
    </citation>
    <scope>NUCLEOTIDE SEQUENCE [LARGE SCALE GENOMIC DNA]</scope>
</reference>
<feature type="transmembrane region" description="Helical" evidence="2">
    <location>
        <begin position="80"/>
        <end position="104"/>
    </location>
</feature>
<dbReference type="Proteomes" id="UP000287651">
    <property type="component" value="Unassembled WGS sequence"/>
</dbReference>
<accession>A0A426ZI01</accession>
<feature type="transmembrane region" description="Helical" evidence="2">
    <location>
        <begin position="110"/>
        <end position="134"/>
    </location>
</feature>
<keyword evidence="2" id="KW-0812">Transmembrane</keyword>
<feature type="region of interest" description="Disordered" evidence="1">
    <location>
        <begin position="1"/>
        <end position="22"/>
    </location>
</feature>
<organism evidence="3 4">
    <name type="scientific">Ensete ventricosum</name>
    <name type="common">Abyssinian banana</name>
    <name type="synonym">Musa ensete</name>
    <dbReference type="NCBI Taxonomy" id="4639"/>
    <lineage>
        <taxon>Eukaryota</taxon>
        <taxon>Viridiplantae</taxon>
        <taxon>Streptophyta</taxon>
        <taxon>Embryophyta</taxon>
        <taxon>Tracheophyta</taxon>
        <taxon>Spermatophyta</taxon>
        <taxon>Magnoliopsida</taxon>
        <taxon>Liliopsida</taxon>
        <taxon>Zingiberales</taxon>
        <taxon>Musaceae</taxon>
        <taxon>Ensete</taxon>
    </lineage>
</organism>
<proteinExistence type="predicted"/>
<gene>
    <name evidence="3" type="ORF">B296_00032260</name>
</gene>
<sequence>MIRPSRGGVGETGGCGERDRGRRVGKTLPLLLSFANGRNSAFMQKRSGASIYTQATRFNEVPPGRSPEPRRRAIRASARFNTHLAAAVFGAAAAVFAGVAVVWITSPTPGFLFAIVRCSSSSSLLSLAVVAVAATPLTFRSARHLYC</sequence>
<evidence type="ECO:0000256" key="1">
    <source>
        <dbReference type="SAM" id="MobiDB-lite"/>
    </source>
</evidence>
<name>A0A426ZI01_ENSVE</name>
<dbReference type="AlphaFoldDB" id="A0A426ZI01"/>
<protein>
    <submittedName>
        <fullName evidence="3">Uncharacterized protein</fullName>
    </submittedName>
</protein>
<keyword evidence="2" id="KW-0472">Membrane</keyword>
<dbReference type="EMBL" id="AMZH03006535">
    <property type="protein sequence ID" value="RRT63598.1"/>
    <property type="molecule type" value="Genomic_DNA"/>
</dbReference>
<evidence type="ECO:0000313" key="4">
    <source>
        <dbReference type="Proteomes" id="UP000287651"/>
    </source>
</evidence>
<evidence type="ECO:0000256" key="2">
    <source>
        <dbReference type="SAM" id="Phobius"/>
    </source>
</evidence>